<evidence type="ECO:0000259" key="6">
    <source>
        <dbReference type="PROSITE" id="PS51677"/>
    </source>
</evidence>
<dbReference type="RefSeq" id="WP_024922609.1">
    <property type="nucleotide sequence ID" value="NZ_MDEO01000036.1"/>
</dbReference>
<dbReference type="EMBL" id="MDEO01000036">
    <property type="protein sequence ID" value="OCX12498.1"/>
    <property type="molecule type" value="Genomic_DNA"/>
</dbReference>
<dbReference type="GO" id="GO:0005975">
    <property type="term" value="P:carbohydrate metabolic process"/>
    <property type="evidence" value="ECO:0007669"/>
    <property type="project" value="InterPro"/>
</dbReference>
<dbReference type="CDD" id="cd10968">
    <property type="entry name" value="CE4_Mlr8448_like_5s"/>
    <property type="match status" value="1"/>
</dbReference>
<evidence type="ECO:0000313" key="8">
    <source>
        <dbReference type="Proteomes" id="UP000094412"/>
    </source>
</evidence>
<gene>
    <name evidence="7" type="ORF">QV13_23070</name>
</gene>
<dbReference type="Gene3D" id="3.20.20.370">
    <property type="entry name" value="Glycoside hydrolase/deacetylase"/>
    <property type="match status" value="1"/>
</dbReference>
<evidence type="ECO:0000256" key="2">
    <source>
        <dbReference type="ARBA" id="ARBA00010973"/>
    </source>
</evidence>
<dbReference type="InterPro" id="IPR051398">
    <property type="entry name" value="Polysacch_Deacetylase"/>
</dbReference>
<dbReference type="AlphaFoldDB" id="A0A1C2DCK8"/>
<evidence type="ECO:0000256" key="5">
    <source>
        <dbReference type="ARBA" id="ARBA00032976"/>
    </source>
</evidence>
<evidence type="ECO:0000313" key="7">
    <source>
        <dbReference type="EMBL" id="OCX12498.1"/>
    </source>
</evidence>
<evidence type="ECO:0000256" key="4">
    <source>
        <dbReference type="ARBA" id="ARBA00022729"/>
    </source>
</evidence>
<dbReference type="SUPFAM" id="SSF88713">
    <property type="entry name" value="Glycoside hydrolase/deacetylase"/>
    <property type="match status" value="1"/>
</dbReference>
<reference evidence="7 8" key="1">
    <citation type="submission" date="2016-08" db="EMBL/GenBank/DDBJ databases">
        <title>Whole genome sequence of Mesorhizobium sp. strain UASWS1009 isolated from industrial sewage.</title>
        <authorList>
            <person name="Crovadore J."/>
            <person name="Calmin G."/>
            <person name="Chablais R."/>
            <person name="Cochard B."/>
            <person name="Lefort F."/>
        </authorList>
    </citation>
    <scope>NUCLEOTIDE SEQUENCE [LARGE SCALE GENOMIC DNA]</scope>
    <source>
        <strain evidence="7 8">UASWS1009</strain>
    </source>
</reference>
<feature type="domain" description="NodB homology" evidence="6">
    <location>
        <begin position="100"/>
        <end position="348"/>
    </location>
</feature>
<organism evidence="7 8">
    <name type="scientific">Mesorhizobium hungaricum</name>
    <dbReference type="NCBI Taxonomy" id="1566387"/>
    <lineage>
        <taxon>Bacteria</taxon>
        <taxon>Pseudomonadati</taxon>
        <taxon>Pseudomonadota</taxon>
        <taxon>Alphaproteobacteria</taxon>
        <taxon>Hyphomicrobiales</taxon>
        <taxon>Phyllobacteriaceae</taxon>
        <taxon>Mesorhizobium</taxon>
    </lineage>
</organism>
<dbReference type="Pfam" id="PF01522">
    <property type="entry name" value="Polysacc_deac_1"/>
    <property type="match status" value="2"/>
</dbReference>
<evidence type="ECO:0000256" key="3">
    <source>
        <dbReference type="ARBA" id="ARBA00020071"/>
    </source>
</evidence>
<dbReference type="Proteomes" id="UP000094412">
    <property type="component" value="Unassembled WGS sequence"/>
</dbReference>
<comment type="similarity">
    <text evidence="2">Belongs to the polysaccharide deacetylase family.</text>
</comment>
<keyword evidence="4" id="KW-0732">Signal</keyword>
<dbReference type="PROSITE" id="PS51677">
    <property type="entry name" value="NODB"/>
    <property type="match status" value="1"/>
</dbReference>
<comment type="function">
    <text evidence="1">Is involved in generating a small heat-stable compound (Nod), an acylated oligomer of N-acetylglucosamine, that stimulates mitosis in various plant protoplasts.</text>
</comment>
<protein>
    <recommendedName>
        <fullName evidence="3">Chitooligosaccharide deacetylase</fullName>
    </recommendedName>
    <alternativeName>
        <fullName evidence="5">Nodulation protein B</fullName>
    </alternativeName>
</protein>
<dbReference type="PANTHER" id="PTHR34216:SF7">
    <property type="entry name" value="POLY-BETA-1,6-N-ACETYL-D-GLUCOSAMINE N-DEACETYLASE"/>
    <property type="match status" value="1"/>
</dbReference>
<dbReference type="GO" id="GO:0016810">
    <property type="term" value="F:hydrolase activity, acting on carbon-nitrogen (but not peptide) bonds"/>
    <property type="evidence" value="ECO:0007669"/>
    <property type="project" value="InterPro"/>
</dbReference>
<comment type="caution">
    <text evidence="7">The sequence shown here is derived from an EMBL/GenBank/DDBJ whole genome shotgun (WGS) entry which is preliminary data.</text>
</comment>
<evidence type="ECO:0000256" key="1">
    <source>
        <dbReference type="ARBA" id="ARBA00003236"/>
    </source>
</evidence>
<keyword evidence="8" id="KW-1185">Reference proteome</keyword>
<dbReference type="InterPro" id="IPR011330">
    <property type="entry name" value="Glyco_hydro/deAcase_b/a-brl"/>
</dbReference>
<dbReference type="OrthoDB" id="9782872at2"/>
<name>A0A1C2DCK8_9HYPH</name>
<dbReference type="PANTHER" id="PTHR34216">
    <property type="match status" value="1"/>
</dbReference>
<proteinExistence type="inferred from homology"/>
<dbReference type="STRING" id="1566387.QV13_23070"/>
<dbReference type="InterPro" id="IPR002509">
    <property type="entry name" value="NODB_dom"/>
</dbReference>
<accession>A0A1C2DCK8</accession>
<sequence>MSLKNSAKRFLKHGAIRAGLEGVALTRAGALWPAAAGRGVILTLHHVRPARRGGFDPNATLSVTPEFLDEAIRVCVGTGLTPVALDDLPALLADRQDKRRFVVFTLDDGFRDNAEHAAPVFRRHHVPYTIFIAKGFVERTRSIWWETAKVLTRSKDKFEFDFGGGGETVLTDTPSRKQDAYERIVHYVHSNDEDVAVAQIDRAARSRMIEPLSIVDQLIMNADELRALAADPLARFGAHTQTHINMARVGADRLADEISGSIAAVETYIGRRPTTFAYPYGTKVAVTPREFDAVAKAGIQLAVTTRPGVLDATSLERPTALSRVSLNGHYQKRRYVKALLTGIPFRLL</sequence>